<evidence type="ECO:0000256" key="4">
    <source>
        <dbReference type="ARBA" id="ARBA00011233"/>
    </source>
</evidence>
<evidence type="ECO:0000256" key="1">
    <source>
        <dbReference type="ARBA" id="ARBA00001342"/>
    </source>
</evidence>
<dbReference type="GO" id="GO:0008428">
    <property type="term" value="F:ribonuclease inhibitor activity"/>
    <property type="evidence" value="ECO:0007669"/>
    <property type="project" value="InterPro"/>
</dbReference>
<comment type="similarity">
    <text evidence="3 10">Belongs to the class II aldolase/RraA-like family.</text>
</comment>
<dbReference type="CDD" id="cd16841">
    <property type="entry name" value="RraA_family"/>
    <property type="match status" value="1"/>
</dbReference>
<dbReference type="EC" id="4.1.3.17" evidence="10"/>
<evidence type="ECO:0000313" key="11">
    <source>
        <dbReference type="EMBL" id="SDG31577.1"/>
    </source>
</evidence>
<dbReference type="Proteomes" id="UP000199399">
    <property type="component" value="Unassembled WGS sequence"/>
</dbReference>
<dbReference type="RefSeq" id="WP_093742634.1">
    <property type="nucleotide sequence ID" value="NZ_FNBP01000006.1"/>
</dbReference>
<dbReference type="InterPro" id="IPR036704">
    <property type="entry name" value="RraA/RraA-like_sf"/>
</dbReference>
<comment type="cofactor">
    <cofactor evidence="2 10">
        <name>a divalent metal cation</name>
        <dbReference type="ChEBI" id="CHEBI:60240"/>
    </cofactor>
</comment>
<dbReference type="PANTHER" id="PTHR33254">
    <property type="entry name" value="4-HYDROXY-4-METHYL-2-OXOGLUTARATE ALDOLASE 3-RELATED"/>
    <property type="match status" value="1"/>
</dbReference>
<dbReference type="Gene3D" id="3.50.30.40">
    <property type="entry name" value="Ribonuclease E inhibitor RraA/RraA-like"/>
    <property type="match status" value="1"/>
</dbReference>
<protein>
    <recommendedName>
        <fullName evidence="10">4-hydroxy-4-methyl-2-oxoglutarate aldolase</fullName>
        <shortName evidence="10">HMG aldolase</shortName>
        <ecNumber evidence="10">4.1.1.112</ecNumber>
        <ecNumber evidence="10">4.1.3.17</ecNumber>
    </recommendedName>
    <alternativeName>
        <fullName evidence="10">Oxaloacetate decarboxylase</fullName>
    </alternativeName>
</protein>
<evidence type="ECO:0000256" key="2">
    <source>
        <dbReference type="ARBA" id="ARBA00001968"/>
    </source>
</evidence>
<feature type="binding site" evidence="9">
    <location>
        <position position="104"/>
    </location>
    <ligand>
        <name>substrate</name>
    </ligand>
</feature>
<dbReference type="EC" id="4.1.1.112" evidence="10"/>
<sequence length="169" mass="17820">MAAAAPQPAIVTADLFNLHPDVVQVCDLPLHQFGKPLSCFGPCETLSVFEDHRPVLRVLQQPGAGRLLVVDGGGALRVGVLGDRLAAIALKNGWRGVVIIGAIRDSRGIDALEIGVHALGTTARRGNRETEGRAGLPLRFGGVTFTPGDWVYADADCVITAPRELALPD</sequence>
<proteinExistence type="inferred from homology"/>
<evidence type="ECO:0000256" key="7">
    <source>
        <dbReference type="ARBA" id="ARBA00025046"/>
    </source>
</evidence>
<dbReference type="GO" id="GO:0008948">
    <property type="term" value="F:oxaloacetate decarboxylase activity"/>
    <property type="evidence" value="ECO:0007669"/>
    <property type="project" value="UniProtKB-EC"/>
</dbReference>
<evidence type="ECO:0000256" key="9">
    <source>
        <dbReference type="PIRSR" id="PIRSR605493-1"/>
    </source>
</evidence>
<reference evidence="12" key="1">
    <citation type="submission" date="2016-10" db="EMBL/GenBank/DDBJ databases">
        <authorList>
            <person name="Varghese N."/>
            <person name="Submissions S."/>
        </authorList>
    </citation>
    <scope>NUCLEOTIDE SEQUENCE [LARGE SCALE GENOMIC DNA]</scope>
    <source>
        <strain evidence="12">DSM 16477</strain>
    </source>
</reference>
<dbReference type="InterPro" id="IPR005493">
    <property type="entry name" value="RraA/RraA-like"/>
</dbReference>
<dbReference type="NCBIfam" id="NF006875">
    <property type="entry name" value="PRK09372.1"/>
    <property type="match status" value="1"/>
</dbReference>
<keyword evidence="5 9" id="KW-0479">Metal-binding</keyword>
<dbReference type="STRING" id="218672.SAMN04489759_106126"/>
<keyword evidence="6 10" id="KW-0456">Lyase</keyword>
<dbReference type="NCBIfam" id="TIGR01935">
    <property type="entry name" value="NOT-MenG"/>
    <property type="match status" value="1"/>
</dbReference>
<dbReference type="GO" id="GO:0047443">
    <property type="term" value="F:4-hydroxy-4-methyl-2-oxoglutarate aldolase activity"/>
    <property type="evidence" value="ECO:0007669"/>
    <property type="project" value="UniProtKB-EC"/>
</dbReference>
<keyword evidence="9" id="KW-0460">Magnesium</keyword>
<comment type="subunit">
    <text evidence="4 10">Homotrimer.</text>
</comment>
<comment type="cofactor">
    <cofactor evidence="9">
        <name>Mg(2+)</name>
        <dbReference type="ChEBI" id="CHEBI:18420"/>
    </cofactor>
</comment>
<evidence type="ECO:0000256" key="5">
    <source>
        <dbReference type="ARBA" id="ARBA00022723"/>
    </source>
</evidence>
<keyword evidence="12" id="KW-1185">Reference proteome</keyword>
<feature type="binding site" evidence="9">
    <location>
        <begin position="82"/>
        <end position="85"/>
    </location>
    <ligand>
        <name>substrate</name>
    </ligand>
</feature>
<dbReference type="EMBL" id="FNBP01000006">
    <property type="protein sequence ID" value="SDG31577.1"/>
    <property type="molecule type" value="Genomic_DNA"/>
</dbReference>
<dbReference type="GO" id="GO:0051252">
    <property type="term" value="P:regulation of RNA metabolic process"/>
    <property type="evidence" value="ECO:0007669"/>
    <property type="project" value="InterPro"/>
</dbReference>
<dbReference type="AlphaFoldDB" id="A0A1G7T884"/>
<dbReference type="OrthoDB" id="9812532at2"/>
<name>A0A1G7T884_9RHOB</name>
<organism evidence="11 12">
    <name type="scientific">Sulfitobacter delicatus</name>
    <dbReference type="NCBI Taxonomy" id="218672"/>
    <lineage>
        <taxon>Bacteria</taxon>
        <taxon>Pseudomonadati</taxon>
        <taxon>Pseudomonadota</taxon>
        <taxon>Alphaproteobacteria</taxon>
        <taxon>Rhodobacterales</taxon>
        <taxon>Roseobacteraceae</taxon>
        <taxon>Sulfitobacter</taxon>
    </lineage>
</organism>
<evidence type="ECO:0000313" key="12">
    <source>
        <dbReference type="Proteomes" id="UP000199399"/>
    </source>
</evidence>
<evidence type="ECO:0000256" key="6">
    <source>
        <dbReference type="ARBA" id="ARBA00023239"/>
    </source>
</evidence>
<dbReference type="InterPro" id="IPR010203">
    <property type="entry name" value="RraA"/>
</dbReference>
<feature type="binding site" evidence="9">
    <location>
        <position position="105"/>
    </location>
    <ligand>
        <name>Mg(2+)</name>
        <dbReference type="ChEBI" id="CHEBI:18420"/>
    </ligand>
</feature>
<dbReference type="PANTHER" id="PTHR33254:SF4">
    <property type="entry name" value="4-HYDROXY-4-METHYL-2-OXOGLUTARATE ALDOLASE 3-RELATED"/>
    <property type="match status" value="1"/>
</dbReference>
<evidence type="ECO:0000256" key="10">
    <source>
        <dbReference type="RuleBase" id="RU004338"/>
    </source>
</evidence>
<comment type="catalytic activity">
    <reaction evidence="1 10">
        <text>4-hydroxy-4-methyl-2-oxoglutarate = 2 pyruvate</text>
        <dbReference type="Rhea" id="RHEA:22748"/>
        <dbReference type="ChEBI" id="CHEBI:15361"/>
        <dbReference type="ChEBI" id="CHEBI:58276"/>
        <dbReference type="EC" id="4.1.3.17"/>
    </reaction>
</comment>
<accession>A0A1G7T884</accession>
<evidence type="ECO:0000256" key="3">
    <source>
        <dbReference type="ARBA" id="ARBA00008621"/>
    </source>
</evidence>
<dbReference type="GO" id="GO:0046872">
    <property type="term" value="F:metal ion binding"/>
    <property type="evidence" value="ECO:0007669"/>
    <property type="project" value="UniProtKB-KW"/>
</dbReference>
<comment type="catalytic activity">
    <reaction evidence="8 10">
        <text>oxaloacetate + H(+) = pyruvate + CO2</text>
        <dbReference type="Rhea" id="RHEA:15641"/>
        <dbReference type="ChEBI" id="CHEBI:15361"/>
        <dbReference type="ChEBI" id="CHEBI:15378"/>
        <dbReference type="ChEBI" id="CHEBI:16452"/>
        <dbReference type="ChEBI" id="CHEBI:16526"/>
        <dbReference type="EC" id="4.1.1.112"/>
    </reaction>
</comment>
<dbReference type="Pfam" id="PF03737">
    <property type="entry name" value="RraA-like"/>
    <property type="match status" value="1"/>
</dbReference>
<gene>
    <name evidence="11" type="ORF">SAMN04489759_106126</name>
</gene>
<comment type="function">
    <text evidence="7 10">Catalyzes the aldol cleavage of 4-hydroxy-4-methyl-2-oxoglutarate (HMG) into 2 molecules of pyruvate. Also contains a secondary oxaloacetate (OAA) decarboxylase activity due to the common pyruvate enolate transition state formed following C-C bond cleavage in the retro-aldol and decarboxylation reactions.</text>
</comment>
<evidence type="ECO:0000256" key="8">
    <source>
        <dbReference type="ARBA" id="ARBA00047973"/>
    </source>
</evidence>
<dbReference type="SUPFAM" id="SSF89562">
    <property type="entry name" value="RraA-like"/>
    <property type="match status" value="1"/>
</dbReference>